<dbReference type="PROSITE" id="PS00125">
    <property type="entry name" value="SER_THR_PHOSPHATASE"/>
    <property type="match status" value="1"/>
</dbReference>
<evidence type="ECO:0000256" key="7">
    <source>
        <dbReference type="ARBA" id="ARBA00048336"/>
    </source>
</evidence>
<sequence>MSSFYNIQKVIQFFKLRMIEDIKETLLEIKGQPSGIHADLSDCEVYRVCQEVRQKILDEKNVLRINGPCYIIGDIHGQYQDLLMLFDQVGFFKDNKAQDSVDQIIIEKSNDMIIQKVGFETQDDHQLSDQIDLSDDPNKTCSENISENEQQTDVKMLFLGDYVDRGENSIEVITFLFVMKILFPDRIYLLRGNHETSDMNLENGLYDEIMDVFEDKGVWRSLNDVFNCLPFAAILNDKIFCVHGGISPKIKKISEIENLERPLIHVDESGICDLLWSDPRRDVKKFKKSERGLGFYFGKKPLKRFLKKNKLEMMIRGHEAVDDGFELPFGNHIKIVTVHSSTRIEEDGEETKAAFLKIDNKLDYTVINLDRFRDHEALSEPAAMIDEVNQGMNLELKATT</sequence>
<gene>
    <name evidence="10" type="primary">pppB</name>
    <name evidence="10" type="ORF">TRFO_11439</name>
</gene>
<evidence type="ECO:0000256" key="4">
    <source>
        <dbReference type="ARBA" id="ARBA00022912"/>
    </source>
</evidence>
<keyword evidence="4" id="KW-0904">Protein phosphatase</keyword>
<dbReference type="SMART" id="SM00156">
    <property type="entry name" value="PP2Ac"/>
    <property type="match status" value="1"/>
</dbReference>
<dbReference type="GO" id="GO:0005634">
    <property type="term" value="C:nucleus"/>
    <property type="evidence" value="ECO:0007669"/>
    <property type="project" value="TreeGrafter"/>
</dbReference>
<dbReference type="AlphaFoldDB" id="A0A1J4J3D7"/>
<dbReference type="SUPFAM" id="SSF56300">
    <property type="entry name" value="Metallo-dependent phosphatases"/>
    <property type="match status" value="1"/>
</dbReference>
<dbReference type="GO" id="GO:0046872">
    <property type="term" value="F:metal ion binding"/>
    <property type="evidence" value="ECO:0007669"/>
    <property type="project" value="UniProtKB-KW"/>
</dbReference>
<dbReference type="EMBL" id="MLAK01001359">
    <property type="protein sequence ID" value="OHS93968.1"/>
    <property type="molecule type" value="Genomic_DNA"/>
</dbReference>
<evidence type="ECO:0000256" key="3">
    <source>
        <dbReference type="ARBA" id="ARBA00022801"/>
    </source>
</evidence>
<protein>
    <recommendedName>
        <fullName evidence="8">Serine/threonine-protein phosphatase</fullName>
        <ecNumber evidence="8">3.1.3.16</ecNumber>
    </recommendedName>
</protein>
<comment type="catalytic activity">
    <reaction evidence="6">
        <text>O-phospho-L-seryl-[protein] + H2O = L-seryl-[protein] + phosphate</text>
        <dbReference type="Rhea" id="RHEA:20629"/>
        <dbReference type="Rhea" id="RHEA-COMP:9863"/>
        <dbReference type="Rhea" id="RHEA-COMP:11604"/>
        <dbReference type="ChEBI" id="CHEBI:15377"/>
        <dbReference type="ChEBI" id="CHEBI:29999"/>
        <dbReference type="ChEBI" id="CHEBI:43474"/>
        <dbReference type="ChEBI" id="CHEBI:83421"/>
        <dbReference type="EC" id="3.1.3.16"/>
    </reaction>
</comment>
<dbReference type="PRINTS" id="PR00114">
    <property type="entry name" value="STPHPHTASE"/>
</dbReference>
<dbReference type="CDD" id="cd00144">
    <property type="entry name" value="MPP_PPP_family"/>
    <property type="match status" value="1"/>
</dbReference>
<dbReference type="EC" id="3.1.3.16" evidence="8"/>
<organism evidence="10 11">
    <name type="scientific">Tritrichomonas foetus</name>
    <dbReference type="NCBI Taxonomy" id="1144522"/>
    <lineage>
        <taxon>Eukaryota</taxon>
        <taxon>Metamonada</taxon>
        <taxon>Parabasalia</taxon>
        <taxon>Tritrichomonadida</taxon>
        <taxon>Tritrichomonadidae</taxon>
        <taxon>Tritrichomonas</taxon>
    </lineage>
</organism>
<comment type="caution">
    <text evidence="10">The sequence shown here is derived from an EMBL/GenBank/DDBJ whole genome shotgun (WGS) entry which is preliminary data.</text>
</comment>
<dbReference type="GeneID" id="94830740"/>
<dbReference type="InterPro" id="IPR006186">
    <property type="entry name" value="Ser/Thr-sp_prot-phosphatase"/>
</dbReference>
<dbReference type="GO" id="GO:0004722">
    <property type="term" value="F:protein serine/threonine phosphatase activity"/>
    <property type="evidence" value="ECO:0007669"/>
    <property type="project" value="UniProtKB-EC"/>
</dbReference>
<dbReference type="Proteomes" id="UP000179807">
    <property type="component" value="Unassembled WGS sequence"/>
</dbReference>
<dbReference type="Gene3D" id="3.60.21.10">
    <property type="match status" value="1"/>
</dbReference>
<dbReference type="VEuPathDB" id="TrichDB:TRFO_11439"/>
<evidence type="ECO:0000313" key="11">
    <source>
        <dbReference type="Proteomes" id="UP000179807"/>
    </source>
</evidence>
<evidence type="ECO:0000256" key="6">
    <source>
        <dbReference type="ARBA" id="ARBA00047761"/>
    </source>
</evidence>
<proteinExistence type="inferred from homology"/>
<comment type="catalytic activity">
    <reaction evidence="7 8">
        <text>O-phospho-L-threonyl-[protein] + H2O = L-threonyl-[protein] + phosphate</text>
        <dbReference type="Rhea" id="RHEA:47004"/>
        <dbReference type="Rhea" id="RHEA-COMP:11060"/>
        <dbReference type="Rhea" id="RHEA-COMP:11605"/>
        <dbReference type="ChEBI" id="CHEBI:15377"/>
        <dbReference type="ChEBI" id="CHEBI:30013"/>
        <dbReference type="ChEBI" id="CHEBI:43474"/>
        <dbReference type="ChEBI" id="CHEBI:61977"/>
        <dbReference type="EC" id="3.1.3.16"/>
    </reaction>
</comment>
<dbReference type="InterPro" id="IPR029052">
    <property type="entry name" value="Metallo-depent_PP-like"/>
</dbReference>
<dbReference type="PANTHER" id="PTHR11668">
    <property type="entry name" value="SERINE/THREONINE PROTEIN PHOSPHATASE"/>
    <property type="match status" value="1"/>
</dbReference>
<keyword evidence="5" id="KW-0464">Manganese</keyword>
<evidence type="ECO:0000256" key="8">
    <source>
        <dbReference type="RuleBase" id="RU004273"/>
    </source>
</evidence>
<dbReference type="GO" id="GO:0005737">
    <property type="term" value="C:cytoplasm"/>
    <property type="evidence" value="ECO:0007669"/>
    <property type="project" value="TreeGrafter"/>
</dbReference>
<feature type="domain" description="Serine/threonine specific protein phosphatases" evidence="9">
    <location>
        <begin position="190"/>
        <end position="195"/>
    </location>
</feature>
<dbReference type="PANTHER" id="PTHR11668:SF300">
    <property type="entry name" value="SERINE_THREONINE-PROTEIN PHOSPHATASE"/>
    <property type="match status" value="1"/>
</dbReference>
<evidence type="ECO:0000256" key="2">
    <source>
        <dbReference type="ARBA" id="ARBA00022723"/>
    </source>
</evidence>
<accession>A0A1J4J3D7</accession>
<keyword evidence="2" id="KW-0479">Metal-binding</keyword>
<comment type="cofactor">
    <cofactor evidence="1">
        <name>Mn(2+)</name>
        <dbReference type="ChEBI" id="CHEBI:29035"/>
    </cofactor>
</comment>
<dbReference type="InterPro" id="IPR050341">
    <property type="entry name" value="PP1_catalytic_subunit"/>
</dbReference>
<evidence type="ECO:0000256" key="1">
    <source>
        <dbReference type="ARBA" id="ARBA00001936"/>
    </source>
</evidence>
<reference evidence="10" key="1">
    <citation type="submission" date="2016-10" db="EMBL/GenBank/DDBJ databases">
        <authorList>
            <person name="Benchimol M."/>
            <person name="Almeida L.G."/>
            <person name="Vasconcelos A.T."/>
            <person name="Perreira-Neves A."/>
            <person name="Rosa I.A."/>
            <person name="Tasca T."/>
            <person name="Bogo M.R."/>
            <person name="de Souza W."/>
        </authorList>
    </citation>
    <scope>NUCLEOTIDE SEQUENCE [LARGE SCALE GENOMIC DNA]</scope>
    <source>
        <strain evidence="10">K</strain>
    </source>
</reference>
<name>A0A1J4J3D7_9EUKA</name>
<evidence type="ECO:0000256" key="5">
    <source>
        <dbReference type="ARBA" id="ARBA00023211"/>
    </source>
</evidence>
<comment type="similarity">
    <text evidence="8">Belongs to the PPP phosphatase family.</text>
</comment>
<dbReference type="RefSeq" id="XP_068347105.1">
    <property type="nucleotide sequence ID" value="XM_068496036.1"/>
</dbReference>
<evidence type="ECO:0000313" key="10">
    <source>
        <dbReference type="EMBL" id="OHS93968.1"/>
    </source>
</evidence>
<keyword evidence="11" id="KW-1185">Reference proteome</keyword>
<evidence type="ECO:0000259" key="9">
    <source>
        <dbReference type="PROSITE" id="PS00125"/>
    </source>
</evidence>
<dbReference type="InterPro" id="IPR004843">
    <property type="entry name" value="Calcineurin-like_PHP"/>
</dbReference>
<keyword evidence="3 8" id="KW-0378">Hydrolase</keyword>
<dbReference type="Pfam" id="PF00149">
    <property type="entry name" value="Metallophos"/>
    <property type="match status" value="1"/>
</dbReference>